<evidence type="ECO:0000256" key="1">
    <source>
        <dbReference type="ARBA" id="ARBA00004479"/>
    </source>
</evidence>
<proteinExistence type="predicted"/>
<feature type="transmembrane region" description="Helical" evidence="14">
    <location>
        <begin position="145"/>
        <end position="166"/>
    </location>
</feature>
<reference evidence="16 17" key="1">
    <citation type="submission" date="2018-09" db="EMBL/GenBank/DDBJ databases">
        <title>A high-quality reference genome of wild soybean provides a powerful tool to mine soybean genomes.</title>
        <authorList>
            <person name="Xie M."/>
            <person name="Chung C.Y.L."/>
            <person name="Li M.-W."/>
            <person name="Wong F.-L."/>
            <person name="Chan T.-F."/>
            <person name="Lam H.-M."/>
        </authorList>
    </citation>
    <scope>NUCLEOTIDE SEQUENCE [LARGE SCALE GENOMIC DNA]</scope>
    <source>
        <strain evidence="17">cv. W05</strain>
        <tissue evidence="16">Hypocotyl of etiolated seedlings</tissue>
    </source>
</reference>
<comment type="catalytic activity">
    <reaction evidence="12">
        <text>L-seryl-[protein] + ATP = O-phospho-L-seryl-[protein] + ADP + H(+)</text>
        <dbReference type="Rhea" id="RHEA:17989"/>
        <dbReference type="Rhea" id="RHEA-COMP:9863"/>
        <dbReference type="Rhea" id="RHEA-COMP:11604"/>
        <dbReference type="ChEBI" id="CHEBI:15378"/>
        <dbReference type="ChEBI" id="CHEBI:29999"/>
        <dbReference type="ChEBI" id="CHEBI:30616"/>
        <dbReference type="ChEBI" id="CHEBI:83421"/>
        <dbReference type="ChEBI" id="CHEBI:456216"/>
        <dbReference type="EC" id="2.7.11.1"/>
    </reaction>
</comment>
<comment type="caution">
    <text evidence="16">The sequence shown here is derived from an EMBL/GenBank/DDBJ whole genome shotgun (WGS) entry which is preliminary data.</text>
</comment>
<keyword evidence="14" id="KW-0472">Membrane</keyword>
<evidence type="ECO:0000256" key="9">
    <source>
        <dbReference type="ARBA" id="ARBA00023170"/>
    </source>
</evidence>
<evidence type="ECO:0000256" key="10">
    <source>
        <dbReference type="ARBA" id="ARBA00023180"/>
    </source>
</evidence>
<feature type="region of interest" description="Disordered" evidence="13">
    <location>
        <begin position="1"/>
        <end position="23"/>
    </location>
</feature>
<keyword evidence="17" id="KW-1185">Reference proteome</keyword>
<dbReference type="GO" id="GO:0005524">
    <property type="term" value="F:ATP binding"/>
    <property type="evidence" value="ECO:0007669"/>
    <property type="project" value="UniProtKB-KW"/>
</dbReference>
<evidence type="ECO:0000256" key="12">
    <source>
        <dbReference type="ARBA" id="ARBA00048679"/>
    </source>
</evidence>
<evidence type="ECO:0000256" key="7">
    <source>
        <dbReference type="ARBA" id="ARBA00022741"/>
    </source>
</evidence>
<evidence type="ECO:0000256" key="14">
    <source>
        <dbReference type="SAM" id="Phobius"/>
    </source>
</evidence>
<keyword evidence="14" id="KW-0812">Transmembrane</keyword>
<organism evidence="16 17">
    <name type="scientific">Glycine soja</name>
    <name type="common">Wild soybean</name>
    <dbReference type="NCBI Taxonomy" id="3848"/>
    <lineage>
        <taxon>Eukaryota</taxon>
        <taxon>Viridiplantae</taxon>
        <taxon>Streptophyta</taxon>
        <taxon>Embryophyta</taxon>
        <taxon>Tracheophyta</taxon>
        <taxon>Spermatophyta</taxon>
        <taxon>Magnoliopsida</taxon>
        <taxon>eudicotyledons</taxon>
        <taxon>Gunneridae</taxon>
        <taxon>Pentapetalae</taxon>
        <taxon>rosids</taxon>
        <taxon>fabids</taxon>
        <taxon>Fabales</taxon>
        <taxon>Fabaceae</taxon>
        <taxon>Papilionoideae</taxon>
        <taxon>50 kb inversion clade</taxon>
        <taxon>NPAAA clade</taxon>
        <taxon>indigoferoid/millettioid clade</taxon>
        <taxon>Phaseoleae</taxon>
        <taxon>Glycine</taxon>
        <taxon>Glycine subgen. Soja</taxon>
    </lineage>
</organism>
<keyword evidence="10" id="KW-0325">Glycoprotein</keyword>
<evidence type="ECO:0000256" key="3">
    <source>
        <dbReference type="ARBA" id="ARBA00022527"/>
    </source>
</evidence>
<dbReference type="PANTHER" id="PTHR48006">
    <property type="entry name" value="LEUCINE-RICH REPEAT-CONTAINING PROTEIN DDB_G0281931-RELATED"/>
    <property type="match status" value="1"/>
</dbReference>
<feature type="transmembrane region" description="Helical" evidence="14">
    <location>
        <begin position="35"/>
        <end position="56"/>
    </location>
</feature>
<evidence type="ECO:0000259" key="15">
    <source>
        <dbReference type="Pfam" id="PF11721"/>
    </source>
</evidence>
<evidence type="ECO:0000313" key="17">
    <source>
        <dbReference type="Proteomes" id="UP000289340"/>
    </source>
</evidence>
<dbReference type="Proteomes" id="UP000289340">
    <property type="component" value="Chromosome 20"/>
</dbReference>
<dbReference type="EMBL" id="QZWG01000020">
    <property type="protein sequence ID" value="RZB42302.1"/>
    <property type="molecule type" value="Genomic_DNA"/>
</dbReference>
<feature type="region of interest" description="Disordered" evidence="13">
    <location>
        <begin position="268"/>
        <end position="291"/>
    </location>
</feature>
<dbReference type="InterPro" id="IPR021720">
    <property type="entry name" value="Malectin_dom"/>
</dbReference>
<gene>
    <name evidence="16" type="ORF">D0Y65_053046</name>
</gene>
<keyword evidence="8" id="KW-0067">ATP-binding</keyword>
<feature type="domain" description="Malectin" evidence="15">
    <location>
        <begin position="58"/>
        <end position="128"/>
    </location>
</feature>
<keyword evidence="16" id="KW-0418">Kinase</keyword>
<keyword evidence="14" id="KW-1133">Transmembrane helix</keyword>
<keyword evidence="4" id="KW-0597">Phosphoprotein</keyword>
<keyword evidence="9 16" id="KW-0675">Receptor</keyword>
<evidence type="ECO:0000256" key="11">
    <source>
        <dbReference type="ARBA" id="ARBA00047899"/>
    </source>
</evidence>
<keyword evidence="5" id="KW-0808">Transferase</keyword>
<evidence type="ECO:0000256" key="5">
    <source>
        <dbReference type="ARBA" id="ARBA00022679"/>
    </source>
</evidence>
<evidence type="ECO:0000256" key="2">
    <source>
        <dbReference type="ARBA" id="ARBA00012513"/>
    </source>
</evidence>
<evidence type="ECO:0000256" key="13">
    <source>
        <dbReference type="SAM" id="MobiDB-lite"/>
    </source>
</evidence>
<keyword evidence="6" id="KW-0732">Signal</keyword>
<sequence>MNHRRGVCESPSGGALRPRRLGPTHGCGSRRYETVLGFVLPFILRLFSSVIGPLTVLGGEYFEVYIQGNIELKDFDIQREAGGTSKSIEKTFNASVTQHTLKIHFYCAGKGTTGIPTRGVYGPLVSAISVNPNFKPPSGDGKRTYVILAISIVAGVLVVFLLVLVLRRRMGCLGGKDSVYKELRGIDLQMGLFTLRQIKAATKNFDAVNKIGEENIDGNKLVVSEALSGGEMPSLRRSQSTCRQRTATTRTKNHATLDMPIILRQPPTKGKYAEGRIQHRAAPSSKKDVDH</sequence>
<name>A0A445F0G1_GLYSO</name>
<keyword evidence="3" id="KW-0723">Serine/threonine-protein kinase</keyword>
<evidence type="ECO:0000256" key="6">
    <source>
        <dbReference type="ARBA" id="ARBA00022729"/>
    </source>
</evidence>
<evidence type="ECO:0000313" key="16">
    <source>
        <dbReference type="EMBL" id="RZB42302.1"/>
    </source>
</evidence>
<evidence type="ECO:0000256" key="8">
    <source>
        <dbReference type="ARBA" id="ARBA00022840"/>
    </source>
</evidence>
<protein>
    <recommendedName>
        <fullName evidence="2">non-specific serine/threonine protein kinase</fullName>
        <ecNumber evidence="2">2.7.11.1</ecNumber>
    </recommendedName>
</protein>
<dbReference type="InterPro" id="IPR051824">
    <property type="entry name" value="LRR_Rcpt-Like_S/T_Kinase"/>
</dbReference>
<dbReference type="GO" id="GO:0004674">
    <property type="term" value="F:protein serine/threonine kinase activity"/>
    <property type="evidence" value="ECO:0007669"/>
    <property type="project" value="UniProtKB-KW"/>
</dbReference>
<dbReference type="PANTHER" id="PTHR48006:SF68">
    <property type="entry name" value="PROTEIN KINASE DOMAIN-CONTAINING PROTEIN"/>
    <property type="match status" value="1"/>
</dbReference>
<dbReference type="Gene3D" id="2.60.120.430">
    <property type="entry name" value="Galactose-binding lectin"/>
    <property type="match status" value="1"/>
</dbReference>
<evidence type="ECO:0000256" key="4">
    <source>
        <dbReference type="ARBA" id="ARBA00022553"/>
    </source>
</evidence>
<comment type="catalytic activity">
    <reaction evidence="11">
        <text>L-threonyl-[protein] + ATP = O-phospho-L-threonyl-[protein] + ADP + H(+)</text>
        <dbReference type="Rhea" id="RHEA:46608"/>
        <dbReference type="Rhea" id="RHEA-COMP:11060"/>
        <dbReference type="Rhea" id="RHEA-COMP:11605"/>
        <dbReference type="ChEBI" id="CHEBI:15378"/>
        <dbReference type="ChEBI" id="CHEBI:30013"/>
        <dbReference type="ChEBI" id="CHEBI:30616"/>
        <dbReference type="ChEBI" id="CHEBI:61977"/>
        <dbReference type="ChEBI" id="CHEBI:456216"/>
        <dbReference type="EC" id="2.7.11.1"/>
    </reaction>
</comment>
<keyword evidence="7" id="KW-0547">Nucleotide-binding</keyword>
<dbReference type="GO" id="GO:0016020">
    <property type="term" value="C:membrane"/>
    <property type="evidence" value="ECO:0007669"/>
    <property type="project" value="UniProtKB-SubCell"/>
</dbReference>
<dbReference type="Pfam" id="PF11721">
    <property type="entry name" value="Malectin"/>
    <property type="match status" value="1"/>
</dbReference>
<dbReference type="AlphaFoldDB" id="A0A445F0G1"/>
<comment type="subcellular location">
    <subcellularLocation>
        <location evidence="1">Membrane</location>
        <topology evidence="1">Single-pass type I membrane protein</topology>
    </subcellularLocation>
</comment>
<accession>A0A445F0G1</accession>
<dbReference type="EC" id="2.7.11.1" evidence="2"/>